<dbReference type="Proteomes" id="UP000004662">
    <property type="component" value="Plasmid pFW10102"/>
</dbReference>
<dbReference type="AlphaFoldDB" id="G7QEE3"/>
<dbReference type="OrthoDB" id="5452986at2"/>
<dbReference type="RefSeq" id="WP_006918405.1">
    <property type="nucleotide sequence ID" value="NZ_CM001370.1"/>
</dbReference>
<keyword evidence="1" id="KW-0614">Plasmid</keyword>
<accession>G7QEE3</accession>
<protein>
    <submittedName>
        <fullName evidence="1">Uncharacterized protein</fullName>
    </submittedName>
</protein>
<keyword evidence="2" id="KW-1185">Reference proteome</keyword>
<geneLocation type="plasmid" evidence="1 2">
    <name>pFW10102</name>
</geneLocation>
<dbReference type="EMBL" id="CM001370">
    <property type="protein sequence ID" value="EHJ45939.1"/>
    <property type="molecule type" value="Genomic_DNA"/>
</dbReference>
<organism evidence="1 2">
    <name type="scientific">Solidesulfovibrio carbinoliphilus subsp. oakridgensis</name>
    <dbReference type="NCBI Taxonomy" id="694327"/>
    <lineage>
        <taxon>Bacteria</taxon>
        <taxon>Pseudomonadati</taxon>
        <taxon>Thermodesulfobacteriota</taxon>
        <taxon>Desulfovibrionia</taxon>
        <taxon>Desulfovibrionales</taxon>
        <taxon>Desulfovibrionaceae</taxon>
        <taxon>Solidesulfovibrio</taxon>
    </lineage>
</organism>
<reference evidence="2" key="1">
    <citation type="journal article" date="2015" name="Genome Announc.">
        <title>High-Quality Draft Genome Sequence of Desulfovibrio carbinoliphilus FW-101-2B, an Organic Acid-Oxidizing Sulfate-Reducing Bacterium Isolated from Uranium(VI)-Contaminated Groundwater.</title>
        <authorList>
            <person name="Ramsay B.D."/>
            <person name="Hwang C."/>
            <person name="Woo H.L."/>
            <person name="Carroll S.L."/>
            <person name="Lucas S."/>
            <person name="Han J."/>
            <person name="Lapidus A.L."/>
            <person name="Cheng J.F."/>
            <person name="Goodwin L.A."/>
            <person name="Pitluck S."/>
            <person name="Peters L."/>
            <person name="Chertkov O."/>
            <person name="Held B."/>
            <person name="Detter J.C."/>
            <person name="Han C.S."/>
            <person name="Tapia R."/>
            <person name="Land M.L."/>
            <person name="Hauser L.J."/>
            <person name="Kyrpides N.C."/>
            <person name="Ivanova N.N."/>
            <person name="Mikhailova N."/>
            <person name="Pagani I."/>
            <person name="Woyke T."/>
            <person name="Arkin A.P."/>
            <person name="Dehal P."/>
            <person name="Chivian D."/>
            <person name="Criddle C.S."/>
            <person name="Wu W."/>
            <person name="Chakraborty R."/>
            <person name="Hazen T.C."/>
            <person name="Fields M.W."/>
        </authorList>
    </citation>
    <scope>NUCLEOTIDE SEQUENCE [LARGE SCALE GENOMIC DNA]</scope>
    <source>
        <strain evidence="2">FW-101-2B</strain>
    </source>
</reference>
<dbReference type="HOGENOM" id="CLU_2342246_0_0_7"/>
<evidence type="ECO:0000313" key="2">
    <source>
        <dbReference type="Proteomes" id="UP000004662"/>
    </source>
</evidence>
<gene>
    <name evidence="1" type="ORF">DFW101_3754</name>
</gene>
<evidence type="ECO:0000313" key="1">
    <source>
        <dbReference type="EMBL" id="EHJ45939.1"/>
    </source>
</evidence>
<proteinExistence type="predicted"/>
<name>G7QEE3_9BACT</name>
<sequence length="97" mass="10496">MPELPDSGKGPTEAQMDAVMGEAEKLRPQVNLVIGLSPWGYQGEVNFLDRAEDKRGLDVLIGGGHGSGNRGKIMAGGRTLWMRPFPKGKGVHHVNFE</sequence>